<reference evidence="9 10" key="1">
    <citation type="submission" date="2020-08" db="EMBL/GenBank/DDBJ databases">
        <title>Croceimicrobium hydrocarbonivorans gen. nov., sp. nov., a novel marine bacterium isolated from a bacterial consortium that degrades polyethylene terephthalate.</title>
        <authorList>
            <person name="Liu R."/>
        </authorList>
    </citation>
    <scope>NUCLEOTIDE SEQUENCE [LARGE SCALE GENOMIC DNA]</scope>
    <source>
        <strain evidence="9 10">A20-9</strain>
    </source>
</reference>
<dbReference type="KEGG" id="chyd:H4K34_13680"/>
<dbReference type="RefSeq" id="WP_210757951.1">
    <property type="nucleotide sequence ID" value="NZ_CP060139.1"/>
</dbReference>
<evidence type="ECO:0000256" key="6">
    <source>
        <dbReference type="ARBA" id="ARBA00023146"/>
    </source>
</evidence>
<feature type="domain" description="Glutamyl/glutaminyl-tRNA synthetase class Ib catalytic" evidence="8">
    <location>
        <begin position="171"/>
        <end position="259"/>
    </location>
</feature>
<dbReference type="Gene3D" id="3.40.50.620">
    <property type="entry name" value="HUPs"/>
    <property type="match status" value="1"/>
</dbReference>
<keyword evidence="7" id="KW-0648">Protein biosynthesis</keyword>
<keyword evidence="10" id="KW-1185">Reference proteome</keyword>
<dbReference type="GO" id="GO:0004818">
    <property type="term" value="F:glutamate-tRNA ligase activity"/>
    <property type="evidence" value="ECO:0007669"/>
    <property type="project" value="TreeGrafter"/>
</dbReference>
<organism evidence="9 10">
    <name type="scientific">Croceimicrobium hydrocarbonivorans</name>
    <dbReference type="NCBI Taxonomy" id="2761580"/>
    <lineage>
        <taxon>Bacteria</taxon>
        <taxon>Pseudomonadati</taxon>
        <taxon>Bacteroidota</taxon>
        <taxon>Flavobacteriia</taxon>
        <taxon>Flavobacteriales</taxon>
        <taxon>Owenweeksiaceae</taxon>
        <taxon>Croceimicrobium</taxon>
    </lineage>
</organism>
<evidence type="ECO:0000256" key="5">
    <source>
        <dbReference type="ARBA" id="ARBA00022840"/>
    </source>
</evidence>
<dbReference type="InterPro" id="IPR020058">
    <property type="entry name" value="Glu/Gln-tRNA-synth_Ib_cat-dom"/>
</dbReference>
<keyword evidence="5 7" id="KW-0067">ATP-binding</keyword>
<proteinExistence type="inferred from homology"/>
<keyword evidence="2" id="KW-0479">Metal-binding</keyword>
<gene>
    <name evidence="9" type="ORF">H4K34_13680</name>
</gene>
<keyword evidence="6 7" id="KW-0030">Aminoacyl-tRNA synthetase</keyword>
<dbReference type="Pfam" id="PF00749">
    <property type="entry name" value="tRNA-synt_1c"/>
    <property type="match status" value="2"/>
</dbReference>
<accession>A0A7H0VCH2</accession>
<keyword evidence="4" id="KW-0862">Zinc</keyword>
<protein>
    <submittedName>
        <fullName evidence="9">tRNA glutamyl-Q synthetase</fullName>
    </submittedName>
</protein>
<dbReference type="GO" id="GO:0005829">
    <property type="term" value="C:cytosol"/>
    <property type="evidence" value="ECO:0007669"/>
    <property type="project" value="TreeGrafter"/>
</dbReference>
<dbReference type="SUPFAM" id="SSF52374">
    <property type="entry name" value="Nucleotidylyl transferase"/>
    <property type="match status" value="1"/>
</dbReference>
<name>A0A7H0VCH2_9FLAO</name>
<keyword evidence="1 7" id="KW-0436">Ligase</keyword>
<evidence type="ECO:0000313" key="10">
    <source>
        <dbReference type="Proteomes" id="UP000516305"/>
    </source>
</evidence>
<keyword evidence="3 7" id="KW-0547">Nucleotide-binding</keyword>
<evidence type="ECO:0000256" key="7">
    <source>
        <dbReference type="RuleBase" id="RU363037"/>
    </source>
</evidence>
<evidence type="ECO:0000313" key="9">
    <source>
        <dbReference type="EMBL" id="QNR23420.1"/>
    </source>
</evidence>
<evidence type="ECO:0000256" key="1">
    <source>
        <dbReference type="ARBA" id="ARBA00022598"/>
    </source>
</evidence>
<comment type="similarity">
    <text evidence="7">Belongs to the class-I aminoacyl-tRNA synthetase family.</text>
</comment>
<dbReference type="InterPro" id="IPR014729">
    <property type="entry name" value="Rossmann-like_a/b/a_fold"/>
</dbReference>
<dbReference type="GO" id="GO:0006424">
    <property type="term" value="P:glutamyl-tRNA aminoacylation"/>
    <property type="evidence" value="ECO:0007669"/>
    <property type="project" value="TreeGrafter"/>
</dbReference>
<dbReference type="PANTHER" id="PTHR43311">
    <property type="entry name" value="GLUTAMATE--TRNA LIGASE"/>
    <property type="match status" value="1"/>
</dbReference>
<dbReference type="EMBL" id="CP060139">
    <property type="protein sequence ID" value="QNR23420.1"/>
    <property type="molecule type" value="Genomic_DNA"/>
</dbReference>
<dbReference type="InterPro" id="IPR000924">
    <property type="entry name" value="Glu/Gln-tRNA-synth"/>
</dbReference>
<dbReference type="PRINTS" id="PR00987">
    <property type="entry name" value="TRNASYNTHGLU"/>
</dbReference>
<dbReference type="PANTHER" id="PTHR43311:SF1">
    <property type="entry name" value="GLUTAMYL-Q TRNA(ASP) SYNTHETASE"/>
    <property type="match status" value="1"/>
</dbReference>
<feature type="domain" description="Glutamyl/glutaminyl-tRNA synthetase class Ib catalytic" evidence="8">
    <location>
        <begin position="7"/>
        <end position="123"/>
    </location>
</feature>
<evidence type="ECO:0000256" key="3">
    <source>
        <dbReference type="ARBA" id="ARBA00022741"/>
    </source>
</evidence>
<sequence length="297" mass="34113">MNEAKYIKTRIAPTPSGYLHQGNLFAFALTWLMARKEGLSILLRIDDLDRVRYRVEYLEDVFRSLEILGIDYDEGPSGIEDFEKNWSQELRLDLYHRALNQLKDQNQVFACDCSRKDILELNSEGIYPGTCLNRNLSLDNPDFAWRWKKNSAQLEIKNWSGNSCSEDFPQAMRYTVLKSKAGHPAYQMASLIDDVHFKISHIVRGADLRDSSLFQIALAQELNLKSFEAVHFYHHPLILERGEKLSKSQSAPAAKIYQNPQAQKELFKNLSRYLSLKESPDSLTELLALYSQSGSEA</sequence>
<dbReference type="Proteomes" id="UP000516305">
    <property type="component" value="Chromosome"/>
</dbReference>
<dbReference type="GO" id="GO:0005524">
    <property type="term" value="F:ATP binding"/>
    <property type="evidence" value="ECO:0007669"/>
    <property type="project" value="UniProtKB-KW"/>
</dbReference>
<dbReference type="AlphaFoldDB" id="A0A7H0VCH2"/>
<evidence type="ECO:0000259" key="8">
    <source>
        <dbReference type="Pfam" id="PF00749"/>
    </source>
</evidence>
<evidence type="ECO:0000256" key="4">
    <source>
        <dbReference type="ARBA" id="ARBA00022833"/>
    </source>
</evidence>
<dbReference type="InterPro" id="IPR049940">
    <property type="entry name" value="GluQ/Sye"/>
</dbReference>
<evidence type="ECO:0000256" key="2">
    <source>
        <dbReference type="ARBA" id="ARBA00022723"/>
    </source>
</evidence>